<evidence type="ECO:0000256" key="3">
    <source>
        <dbReference type="ARBA" id="ARBA00022692"/>
    </source>
</evidence>
<reference evidence="7 8" key="1">
    <citation type="journal article" date="2018" name="Arch. Microbiol.">
        <title>New insights into the metabolic potential of the phototrophic purple bacterium Rhodopila globiformis DSM 161(T) from its draft genome sequence and evidence for a vanadium-dependent nitrogenase.</title>
        <authorList>
            <person name="Imhoff J.F."/>
            <person name="Rahn T."/>
            <person name="Kunzel S."/>
            <person name="Neulinger S.C."/>
        </authorList>
    </citation>
    <scope>NUCLEOTIDE SEQUENCE [LARGE SCALE GENOMIC DNA]</scope>
    <source>
        <strain evidence="7 8">DSM 161</strain>
    </source>
</reference>
<evidence type="ECO:0000256" key="4">
    <source>
        <dbReference type="ARBA" id="ARBA00022989"/>
    </source>
</evidence>
<feature type="transmembrane region" description="Helical" evidence="6">
    <location>
        <begin position="22"/>
        <end position="41"/>
    </location>
</feature>
<gene>
    <name evidence="7" type="ORF">CCS01_18460</name>
</gene>
<feature type="transmembrane region" description="Helical" evidence="6">
    <location>
        <begin position="270"/>
        <end position="293"/>
    </location>
</feature>
<dbReference type="InterPro" id="IPR002549">
    <property type="entry name" value="AI-2E-like"/>
</dbReference>
<comment type="subcellular location">
    <subcellularLocation>
        <location evidence="1">Membrane</location>
        <topology evidence="1">Multi-pass membrane protein</topology>
    </subcellularLocation>
</comment>
<keyword evidence="4 6" id="KW-1133">Transmembrane helix</keyword>
<feature type="transmembrane region" description="Helical" evidence="6">
    <location>
        <begin position="162"/>
        <end position="186"/>
    </location>
</feature>
<accession>A0A2S6N8B5</accession>
<evidence type="ECO:0000313" key="7">
    <source>
        <dbReference type="EMBL" id="PPQ30849.1"/>
    </source>
</evidence>
<comment type="similarity">
    <text evidence="2">Belongs to the autoinducer-2 exporter (AI-2E) (TC 2.A.86) family.</text>
</comment>
<evidence type="ECO:0000313" key="8">
    <source>
        <dbReference type="Proteomes" id="UP000239724"/>
    </source>
</evidence>
<evidence type="ECO:0000256" key="1">
    <source>
        <dbReference type="ARBA" id="ARBA00004141"/>
    </source>
</evidence>
<sequence length="363" mass="38411">MKTVDRAPWFALPERRGDMVRFVFYLAVAAACVWLGLSLAWSIREALLLAFAAVVGAVLLLAAAEPIERRAGLPRHWSLALVGVLLLLLLSGFFWLLGSRLQAQMTDLAGQLPAAINSIQQKLGIAAPGQAGHLNGGNIGLSGIGSGIQDLLGSLVSLGGTVLTGLSGLVLVVVGAFFFAAAPALYRIGLVKLFPKDLHDRIDDALIMAGRALRLWLLGQLIAMAIVGVLVCLGTWLIGLSAPLALGLFAGVTEFIPVIGPILGAVPAVLLALGQGGWVTLWTLLLFIVIQQIESNMIMPLVQRRLIELPPALLLFALLAIGLLFGMIGVLIATPLTVVLYVLVKKLYVRDLLGEETRVPGEG</sequence>
<dbReference type="PANTHER" id="PTHR21716:SF62">
    <property type="entry name" value="TRANSPORT PROTEIN YDBI-RELATED"/>
    <property type="match status" value="1"/>
</dbReference>
<keyword evidence="8" id="KW-1185">Reference proteome</keyword>
<dbReference type="GO" id="GO:0055085">
    <property type="term" value="P:transmembrane transport"/>
    <property type="evidence" value="ECO:0007669"/>
    <property type="project" value="TreeGrafter"/>
</dbReference>
<dbReference type="PANTHER" id="PTHR21716">
    <property type="entry name" value="TRANSMEMBRANE PROTEIN"/>
    <property type="match status" value="1"/>
</dbReference>
<evidence type="ECO:0000256" key="2">
    <source>
        <dbReference type="ARBA" id="ARBA00009773"/>
    </source>
</evidence>
<keyword evidence="3 6" id="KW-0812">Transmembrane</keyword>
<feature type="transmembrane region" description="Helical" evidence="6">
    <location>
        <begin position="76"/>
        <end position="97"/>
    </location>
</feature>
<feature type="transmembrane region" description="Helical" evidence="6">
    <location>
        <begin position="244"/>
        <end position="263"/>
    </location>
</feature>
<dbReference type="PROSITE" id="PS51257">
    <property type="entry name" value="PROKAR_LIPOPROTEIN"/>
    <property type="match status" value="1"/>
</dbReference>
<organism evidence="7 8">
    <name type="scientific">Rhodopila globiformis</name>
    <name type="common">Rhodopseudomonas globiformis</name>
    <dbReference type="NCBI Taxonomy" id="1071"/>
    <lineage>
        <taxon>Bacteria</taxon>
        <taxon>Pseudomonadati</taxon>
        <taxon>Pseudomonadota</taxon>
        <taxon>Alphaproteobacteria</taxon>
        <taxon>Acetobacterales</taxon>
        <taxon>Acetobacteraceae</taxon>
        <taxon>Rhodopila</taxon>
    </lineage>
</organism>
<name>A0A2S6N8B5_RHOGL</name>
<proteinExistence type="inferred from homology"/>
<dbReference type="Pfam" id="PF01594">
    <property type="entry name" value="AI-2E_transport"/>
    <property type="match status" value="1"/>
</dbReference>
<comment type="caution">
    <text evidence="7">The sequence shown here is derived from an EMBL/GenBank/DDBJ whole genome shotgun (WGS) entry which is preliminary data.</text>
</comment>
<evidence type="ECO:0000256" key="6">
    <source>
        <dbReference type="SAM" id="Phobius"/>
    </source>
</evidence>
<evidence type="ECO:0000256" key="5">
    <source>
        <dbReference type="ARBA" id="ARBA00023136"/>
    </source>
</evidence>
<dbReference type="GO" id="GO:0016020">
    <property type="term" value="C:membrane"/>
    <property type="evidence" value="ECO:0007669"/>
    <property type="project" value="UniProtKB-SubCell"/>
</dbReference>
<keyword evidence="5 6" id="KW-0472">Membrane</keyword>
<dbReference type="EMBL" id="NHRY01000203">
    <property type="protein sequence ID" value="PPQ30849.1"/>
    <property type="molecule type" value="Genomic_DNA"/>
</dbReference>
<dbReference type="AlphaFoldDB" id="A0A2S6N8B5"/>
<feature type="transmembrane region" description="Helical" evidence="6">
    <location>
        <begin position="215"/>
        <end position="238"/>
    </location>
</feature>
<dbReference type="Proteomes" id="UP000239724">
    <property type="component" value="Unassembled WGS sequence"/>
</dbReference>
<feature type="transmembrane region" description="Helical" evidence="6">
    <location>
        <begin position="47"/>
        <end position="64"/>
    </location>
</feature>
<evidence type="ECO:0008006" key="9">
    <source>
        <dbReference type="Google" id="ProtNLM"/>
    </source>
</evidence>
<feature type="transmembrane region" description="Helical" evidence="6">
    <location>
        <begin position="313"/>
        <end position="344"/>
    </location>
</feature>
<protein>
    <recommendedName>
        <fullName evidence="9">AI-2E family transporter</fullName>
    </recommendedName>
</protein>